<gene>
    <name evidence="2" type="ORF">YYE_04949</name>
</gene>
<dbReference type="Proteomes" id="UP000030681">
    <property type="component" value="Unassembled WGS sequence"/>
</dbReference>
<dbReference type="AlphaFoldDB" id="A0A081I949"/>
<evidence type="ECO:0000313" key="3">
    <source>
        <dbReference type="Proteomes" id="UP000030681"/>
    </source>
</evidence>
<feature type="non-terminal residue" evidence="2">
    <location>
        <position position="281"/>
    </location>
</feature>
<reference evidence="2 3" key="1">
    <citation type="submission" date="2013-02" db="EMBL/GenBank/DDBJ databases">
        <title>The Genome Sequence of Plasmodium vinckei vinckei.</title>
        <authorList>
            <consortium name="The Broad Institute Genome Sequencing Platform"/>
            <consortium name="The Broad Institute Genome Sequencing Center for Infectious Disease"/>
            <person name="Neafsey D."/>
            <person name="Cheeseman I."/>
            <person name="Volkman S."/>
            <person name="Adams J."/>
            <person name="Walker B."/>
            <person name="Young S.K."/>
            <person name="Zeng Q."/>
            <person name="Gargeya S."/>
            <person name="Fitzgerald M."/>
            <person name="Haas B."/>
            <person name="Abouelleil A."/>
            <person name="Alvarado L."/>
            <person name="Arachchi H.M."/>
            <person name="Berlin A.M."/>
            <person name="Chapman S.B."/>
            <person name="Dewar J."/>
            <person name="Goldberg J."/>
            <person name="Griggs A."/>
            <person name="Gujja S."/>
            <person name="Hansen M."/>
            <person name="Howarth C."/>
            <person name="Imamovic A."/>
            <person name="Larimer J."/>
            <person name="McCowan C."/>
            <person name="Murphy C."/>
            <person name="Neiman D."/>
            <person name="Pearson M."/>
            <person name="Priest M."/>
            <person name="Roberts A."/>
            <person name="Saif S."/>
            <person name="Shea T."/>
            <person name="Sisk P."/>
            <person name="Sykes S."/>
            <person name="Wortman J."/>
            <person name="Nusbaum C."/>
            <person name="Birren B."/>
        </authorList>
    </citation>
    <scope>NUCLEOTIDE SEQUENCE [LARGE SCALE GENOMIC DNA]</scope>
    <source>
        <strain evidence="3">vinckei</strain>
    </source>
</reference>
<organism evidence="2 3">
    <name type="scientific">Plasmodium vinckei vinckei</name>
    <dbReference type="NCBI Taxonomy" id="54757"/>
    <lineage>
        <taxon>Eukaryota</taxon>
        <taxon>Sar</taxon>
        <taxon>Alveolata</taxon>
        <taxon>Apicomplexa</taxon>
        <taxon>Aconoidasida</taxon>
        <taxon>Haemosporida</taxon>
        <taxon>Plasmodiidae</taxon>
        <taxon>Plasmodium</taxon>
        <taxon>Plasmodium (Vinckeia)</taxon>
    </lineage>
</organism>
<dbReference type="EMBL" id="KL446962">
    <property type="protein sequence ID" value="KEG00207.1"/>
    <property type="molecule type" value="Genomic_DNA"/>
</dbReference>
<feature type="region of interest" description="Disordered" evidence="1">
    <location>
        <begin position="228"/>
        <end position="281"/>
    </location>
</feature>
<feature type="compositionally biased region" description="Low complexity" evidence="1">
    <location>
        <begin position="230"/>
        <end position="255"/>
    </location>
</feature>
<evidence type="ECO:0000256" key="1">
    <source>
        <dbReference type="SAM" id="MobiDB-lite"/>
    </source>
</evidence>
<evidence type="ECO:0000313" key="2">
    <source>
        <dbReference type="EMBL" id="KEG00207.1"/>
    </source>
</evidence>
<dbReference type="Pfam" id="PF06022">
    <property type="entry name" value="Cir_Bir_Yir"/>
    <property type="match status" value="1"/>
</dbReference>
<proteinExistence type="predicted"/>
<accession>A0A081I949</accession>
<sequence>MEKSSYDIQKVYNDIFNINNYFYETEDGQFNVNTELYKYCHYENGSSNGHCINYFQMASSGVIHLVNNLKDMEGLEYDKLAEYAILWLSYKLNKKILNKMTDLKQFYTQYIEKNNYYNNKISVNDNSMTYKAIIDKKKDLIYMDNNEISKFNDLFEILYFIYYTFTKANIGCEGNLKLANNFVQNFEELNKNSNNKSDSYNKLLFTLSDDYKNLKEKCTNFKSLPEIKTSQSSAQNSLESSAQNSLESSAQNSLESSEEKSGKSSEEKSGKSSEEKSGKSS</sequence>
<evidence type="ECO:0008006" key="4">
    <source>
        <dbReference type="Google" id="ProtNLM"/>
    </source>
</evidence>
<name>A0A081I949_PLAVN</name>
<dbReference type="InterPro" id="IPR006477">
    <property type="entry name" value="Yir_bir_cir"/>
</dbReference>
<protein>
    <recommendedName>
        <fullName evidence="4">PIR protein CIR protein</fullName>
    </recommendedName>
</protein>
<feature type="compositionally biased region" description="Basic and acidic residues" evidence="1">
    <location>
        <begin position="257"/>
        <end position="281"/>
    </location>
</feature>
<dbReference type="NCBIfam" id="TIGR01590">
    <property type="entry name" value="yir-bir-cir_Pla"/>
    <property type="match status" value="1"/>
</dbReference>